<reference evidence="4" key="1">
    <citation type="submission" date="2025-08" db="UniProtKB">
        <authorList>
            <consortium name="RefSeq"/>
        </authorList>
    </citation>
    <scope>IDENTIFICATION</scope>
</reference>
<dbReference type="OrthoDB" id="1915143at2759"/>
<evidence type="ECO:0000256" key="2">
    <source>
        <dbReference type="SAM" id="MobiDB-lite"/>
    </source>
</evidence>
<feature type="compositionally biased region" description="Polar residues" evidence="2">
    <location>
        <begin position="438"/>
        <end position="449"/>
    </location>
</feature>
<dbReference type="PANTHER" id="PTHR31115:SF2">
    <property type="entry name" value="OS05G0107300 PROTEIN"/>
    <property type="match status" value="1"/>
</dbReference>
<feature type="compositionally biased region" description="Basic and acidic residues" evidence="2">
    <location>
        <begin position="1209"/>
        <end position="1222"/>
    </location>
</feature>
<feature type="region of interest" description="Disordered" evidence="2">
    <location>
        <begin position="157"/>
        <end position="201"/>
    </location>
</feature>
<evidence type="ECO:0000313" key="4">
    <source>
        <dbReference type="RefSeq" id="XP_029117252.1"/>
    </source>
</evidence>
<sequence>MAGSTRAESASSSLDGSTFAATYSSGQRGTYSGSNLDRSGSFRESLDNRIMVSGPGTSRSAAPSTEVPPVSQYLTLEPISMSEQKYTRSGELRRVLGISVEEHSFGAVQSKPLPPIASEELKRFKASVLESSNRARDRARFLQDSVVKLDKYRNILSRKRQRSEPSSEKSGTTNLLKLGGQVHQNPAEVASQRSEDRTKNVVPNKRVRSSMAEVRSEGRSAVLVRQGTATDKDKNMIRACNGGPMTSEDKIRGLPPGCDVWEKKMKRRRSVGTMVNRVAEGDRDSKQAIQQRPNNEPRPRSCDNLGYRSGSSSGIVGSNKIDGNSQLSGASSRVIPKNDLDNGSLSNDRRERSAGLDKERIIAKGINKLNAREDAQPGSQSPLTKGKASRAPRTGSAVVINASSNFPRTSGEGWEQAPSLNKVQPLAGATNRKRPMPTGSSSPPVTQWGGQRPQKISRTRRANVVSPVSNFDEAQILPEGFSAPDVGARLITMESSGLLFPRGIHNSTLQSKLKPDNVPSPAGLSESEESGATETKLKEKGTESGELEDGPLSTVHKATFVLPTKKNKVFLKEAIGDGVRRQGRSGRGSMQSKACLTLMKEKSENIDTMKPLKSGRPGSDKNESRVGRPPSKKVSDRKASTRPAQIINSGSSDLTGESDDDREELLSAANAARNSSYNGCSSSFWKKMELIFAFVTSEDITYVKNEVNFVEELDESLSNMHDIDCNIMGELACQTVLSPHSSFSIEQSQANVDGQNKSVGTLCSVDEPQHANTAYGKVEREKWLEKMVPLSQRVLSAFIAEEGTEKFNCDNEQGDMVFQFSSDFFPYGTNSNVENEHETDFMKSEFEMDLDFKNQKNHSGDNIPCNGFVMSSSIRSSNIRNFTSGDEVLAENNVMVHSDNGSLSEFGQTNSNQLQAMGTSFSGISPYECQFEHMSLDDRILMELHSIGLYPESVGNAPVCFLRREPDLAEGEDCEIDKTILELKIGLYQQVRKKKNQLHKLEKAIQDAKDTEERSLEQLAMHKLVEMAYKRLMGGRGSHGSSHKSGVSKVSKQLALAFAKRTLARCQKFEQTGRSCFSEPAFCDVIFAAPHNSIDAKYADGITSGTATPINGESRSYQLGSRVSASGTLASGATSSITERHGSSHKIDRGPLDSYQGLAYVSEQTVVKNDPISGRGKKREVLLDDVVTSAASRAASTLSHTLPGGPKWKRTERERDQNKDAPARNPTAKAGRPSLSSGRGERKTKTKPKQKIAQLSTSGNGLGKVTETTSLMLPSGETVNSAGTRVDQEVELRSVSNGAQNSSKEMDDNIFTNLPLHGIDSIDELDVAEGLGGQGQDIGSWLNVDEDALQDHDLVGLEIPMDDLSELKLNF</sequence>
<feature type="region of interest" description="Disordered" evidence="2">
    <location>
        <begin position="602"/>
        <end position="662"/>
    </location>
</feature>
<dbReference type="RefSeq" id="XP_029117252.1">
    <property type="nucleotide sequence ID" value="XM_029261419.1"/>
</dbReference>
<feature type="compositionally biased region" description="Basic and acidic residues" evidence="2">
    <location>
        <begin position="347"/>
        <end position="362"/>
    </location>
</feature>
<feature type="compositionally biased region" description="Polar residues" evidence="2">
    <location>
        <begin position="309"/>
        <end position="331"/>
    </location>
</feature>
<feature type="compositionally biased region" description="Polar residues" evidence="2">
    <location>
        <begin position="642"/>
        <end position="655"/>
    </location>
</feature>
<gene>
    <name evidence="4" type="primary">LOC105033855</name>
</gene>
<organism evidence="3 4">
    <name type="scientific">Elaeis guineensis var. tenera</name>
    <name type="common">Oil palm</name>
    <dbReference type="NCBI Taxonomy" id="51953"/>
    <lineage>
        <taxon>Eukaryota</taxon>
        <taxon>Viridiplantae</taxon>
        <taxon>Streptophyta</taxon>
        <taxon>Embryophyta</taxon>
        <taxon>Tracheophyta</taxon>
        <taxon>Spermatophyta</taxon>
        <taxon>Magnoliopsida</taxon>
        <taxon>Liliopsida</taxon>
        <taxon>Arecaceae</taxon>
        <taxon>Arecoideae</taxon>
        <taxon>Cocoseae</taxon>
        <taxon>Elaeidinae</taxon>
        <taxon>Elaeis</taxon>
    </lineage>
</organism>
<keyword evidence="3" id="KW-1185">Reference proteome</keyword>
<dbReference type="Proteomes" id="UP000504607">
    <property type="component" value="Unplaced"/>
</dbReference>
<keyword evidence="1" id="KW-0175">Coiled coil</keyword>
<feature type="region of interest" description="Disordered" evidence="2">
    <location>
        <begin position="1130"/>
        <end position="1151"/>
    </location>
</feature>
<feature type="compositionally biased region" description="Low complexity" evidence="2">
    <location>
        <begin position="1192"/>
        <end position="1201"/>
    </location>
</feature>
<evidence type="ECO:0000313" key="3">
    <source>
        <dbReference type="Proteomes" id="UP000504607"/>
    </source>
</evidence>
<feature type="region of interest" description="Disordered" evidence="2">
    <location>
        <begin position="1192"/>
        <end position="1266"/>
    </location>
</feature>
<dbReference type="PANTHER" id="PTHR31115">
    <property type="entry name" value="OS05G0107300 PROTEIN"/>
    <property type="match status" value="1"/>
</dbReference>
<feature type="region of interest" description="Disordered" evidence="2">
    <location>
        <begin position="1"/>
        <end position="70"/>
    </location>
</feature>
<feature type="region of interest" description="Disordered" evidence="2">
    <location>
        <begin position="510"/>
        <end position="551"/>
    </location>
</feature>
<feature type="compositionally biased region" description="Polar residues" evidence="2">
    <location>
        <begin position="1"/>
        <end position="38"/>
    </location>
</feature>
<proteinExistence type="predicted"/>
<feature type="coiled-coil region" evidence="1">
    <location>
        <begin position="991"/>
        <end position="1018"/>
    </location>
</feature>
<name>A0A8N4I648_ELAGV</name>
<feature type="compositionally biased region" description="Basic and acidic residues" evidence="2">
    <location>
        <begin position="1138"/>
        <end position="1151"/>
    </location>
</feature>
<protein>
    <submittedName>
        <fullName evidence="4">Uncharacterized protein LOC105033855 isoform X1</fullName>
    </submittedName>
</protein>
<feature type="region of interest" description="Disordered" evidence="2">
    <location>
        <begin position="267"/>
        <end position="464"/>
    </location>
</feature>
<accession>A0A8N4I648</accession>
<evidence type="ECO:0000256" key="1">
    <source>
        <dbReference type="SAM" id="Coils"/>
    </source>
</evidence>